<comment type="caution">
    <text evidence="7">The sequence shown here is derived from an EMBL/GenBank/DDBJ whole genome shotgun (WGS) entry which is preliminary data.</text>
</comment>
<dbReference type="GO" id="GO:0061630">
    <property type="term" value="F:ubiquitin protein ligase activity"/>
    <property type="evidence" value="ECO:0007669"/>
    <property type="project" value="TreeGrafter"/>
</dbReference>
<dbReference type="Gene3D" id="3.30.40.10">
    <property type="entry name" value="Zinc/RING finger domain, C3HC4 (zinc finger)"/>
    <property type="match status" value="1"/>
</dbReference>
<dbReference type="SUPFAM" id="SSF57850">
    <property type="entry name" value="RING/U-box"/>
    <property type="match status" value="1"/>
</dbReference>
<dbReference type="InterPro" id="IPR001841">
    <property type="entry name" value="Znf_RING"/>
</dbReference>
<feature type="coiled-coil region" evidence="5">
    <location>
        <begin position="65"/>
        <end position="148"/>
    </location>
</feature>
<gene>
    <name evidence="7" type="ORF">DdX_17468</name>
</gene>
<keyword evidence="1" id="KW-0479">Metal-binding</keyword>
<evidence type="ECO:0000313" key="8">
    <source>
        <dbReference type="Proteomes" id="UP001201812"/>
    </source>
</evidence>
<protein>
    <submittedName>
        <fullName evidence="7">Ring finger domain-containing protein</fullName>
    </submittedName>
</protein>
<dbReference type="Pfam" id="PF13639">
    <property type="entry name" value="zf-RING_2"/>
    <property type="match status" value="1"/>
</dbReference>
<sequence length="418" mass="48437">MANWTCTICLEDLQQEPTCSPSTCGHVLHSKCMKDWVKKQPRCPVCNARVSTRGMRELYFSEDAGDSLKTEKETLESKCQELSEHIKNRDAENIAVRKELASNQERLKKSQAEIGRLIRKKVSLRTELEKQQVIMKVLEKRVESREAQASTQSALAIKIRHRFRQSTRECTELRKQQRLQSHRLSKNAKLFLSGTIAMRKDLLQCKRKIAAFEKIQNAPKIMDEKRERKFRDALQKIQKILSPSAEDNETMETLPMENSHTETTEQLNASKSLIAELRSELQYALKEKEEFSKLNSNLEAELEQKVSELESERAIIDYLQTKLKTSVEASQPSPMDVFNTSAIDQLRDSEALIDELRSKQWEDFKENEQLSRHNVKLQAELQQTVRELERERTTVAQLQTQLGKFRGVKQSISPCRFV</sequence>
<dbReference type="Proteomes" id="UP001201812">
    <property type="component" value="Unassembled WGS sequence"/>
</dbReference>
<dbReference type="PANTHER" id="PTHR45969">
    <property type="entry name" value="RING ZINC FINGER PROTEIN-RELATED"/>
    <property type="match status" value="1"/>
</dbReference>
<keyword evidence="2 4" id="KW-0863">Zinc-finger</keyword>
<feature type="domain" description="RING-type" evidence="6">
    <location>
        <begin position="6"/>
        <end position="47"/>
    </location>
</feature>
<evidence type="ECO:0000256" key="3">
    <source>
        <dbReference type="ARBA" id="ARBA00022833"/>
    </source>
</evidence>
<feature type="coiled-coil region" evidence="5">
    <location>
        <begin position="339"/>
        <end position="401"/>
    </location>
</feature>
<keyword evidence="5" id="KW-0175">Coiled coil</keyword>
<evidence type="ECO:0000313" key="7">
    <source>
        <dbReference type="EMBL" id="KAI1699223.1"/>
    </source>
</evidence>
<evidence type="ECO:0000256" key="2">
    <source>
        <dbReference type="ARBA" id="ARBA00022771"/>
    </source>
</evidence>
<keyword evidence="3" id="KW-0862">Zinc</keyword>
<name>A0AAD4MM45_9BILA</name>
<dbReference type="InterPro" id="IPR013083">
    <property type="entry name" value="Znf_RING/FYVE/PHD"/>
</dbReference>
<dbReference type="GO" id="GO:0008270">
    <property type="term" value="F:zinc ion binding"/>
    <property type="evidence" value="ECO:0007669"/>
    <property type="project" value="UniProtKB-KW"/>
</dbReference>
<evidence type="ECO:0000259" key="6">
    <source>
        <dbReference type="PROSITE" id="PS50089"/>
    </source>
</evidence>
<proteinExistence type="predicted"/>
<dbReference type="SMART" id="SM00184">
    <property type="entry name" value="RING"/>
    <property type="match status" value="1"/>
</dbReference>
<evidence type="ECO:0000256" key="1">
    <source>
        <dbReference type="ARBA" id="ARBA00022723"/>
    </source>
</evidence>
<dbReference type="CDD" id="cd16448">
    <property type="entry name" value="RING-H2"/>
    <property type="match status" value="1"/>
</dbReference>
<dbReference type="PANTHER" id="PTHR45969:SF69">
    <property type="entry name" value="FINGER DOMAIN PROTEIN, PUTATIVE (AFU_ORTHOLOGUE AFUA_3G12190)-RELATED"/>
    <property type="match status" value="1"/>
</dbReference>
<dbReference type="EMBL" id="JAKKPZ010000188">
    <property type="protein sequence ID" value="KAI1699223.1"/>
    <property type="molecule type" value="Genomic_DNA"/>
</dbReference>
<dbReference type="AlphaFoldDB" id="A0AAD4MM45"/>
<evidence type="ECO:0000256" key="5">
    <source>
        <dbReference type="SAM" id="Coils"/>
    </source>
</evidence>
<organism evidence="7 8">
    <name type="scientific">Ditylenchus destructor</name>
    <dbReference type="NCBI Taxonomy" id="166010"/>
    <lineage>
        <taxon>Eukaryota</taxon>
        <taxon>Metazoa</taxon>
        <taxon>Ecdysozoa</taxon>
        <taxon>Nematoda</taxon>
        <taxon>Chromadorea</taxon>
        <taxon>Rhabditida</taxon>
        <taxon>Tylenchina</taxon>
        <taxon>Tylenchomorpha</taxon>
        <taxon>Sphaerularioidea</taxon>
        <taxon>Anguinidae</taxon>
        <taxon>Anguininae</taxon>
        <taxon>Ditylenchus</taxon>
    </lineage>
</organism>
<evidence type="ECO:0000256" key="4">
    <source>
        <dbReference type="PROSITE-ProRule" id="PRU00175"/>
    </source>
</evidence>
<keyword evidence="8" id="KW-1185">Reference proteome</keyword>
<feature type="coiled-coil region" evidence="5">
    <location>
        <begin position="274"/>
        <end position="315"/>
    </location>
</feature>
<reference evidence="7" key="1">
    <citation type="submission" date="2022-01" db="EMBL/GenBank/DDBJ databases">
        <title>Genome Sequence Resource for Two Populations of Ditylenchus destructor, the Migratory Endoparasitic Phytonematode.</title>
        <authorList>
            <person name="Zhang H."/>
            <person name="Lin R."/>
            <person name="Xie B."/>
        </authorList>
    </citation>
    <scope>NUCLEOTIDE SEQUENCE</scope>
    <source>
        <strain evidence="7">BazhouSP</strain>
    </source>
</reference>
<accession>A0AAD4MM45</accession>
<dbReference type="GO" id="GO:0016567">
    <property type="term" value="P:protein ubiquitination"/>
    <property type="evidence" value="ECO:0007669"/>
    <property type="project" value="TreeGrafter"/>
</dbReference>
<dbReference type="PROSITE" id="PS50089">
    <property type="entry name" value="ZF_RING_2"/>
    <property type="match status" value="1"/>
</dbReference>